<dbReference type="InterPro" id="IPR050126">
    <property type="entry name" value="Ap4A_hydrolase"/>
</dbReference>
<organism evidence="2">
    <name type="scientific">hydrothermal vent metagenome</name>
    <dbReference type="NCBI Taxonomy" id="652676"/>
    <lineage>
        <taxon>unclassified sequences</taxon>
        <taxon>metagenomes</taxon>
        <taxon>ecological metagenomes</taxon>
    </lineage>
</organism>
<name>A0A3B1E8X4_9ZZZZ</name>
<proteinExistence type="predicted"/>
<dbReference type="GO" id="GO:0008803">
    <property type="term" value="F:bis(5'-nucleosyl)-tetraphosphatase (symmetrical) activity"/>
    <property type="evidence" value="ECO:0007669"/>
    <property type="project" value="TreeGrafter"/>
</dbReference>
<reference evidence="2" key="1">
    <citation type="submission" date="2018-06" db="EMBL/GenBank/DDBJ databases">
        <authorList>
            <person name="Zhirakovskaya E."/>
        </authorList>
    </citation>
    <scope>NUCLEOTIDE SEQUENCE</scope>
</reference>
<dbReference type="Pfam" id="PF00149">
    <property type="entry name" value="Metallophos"/>
    <property type="match status" value="1"/>
</dbReference>
<evidence type="ECO:0000313" key="2">
    <source>
        <dbReference type="EMBL" id="VAX42267.1"/>
    </source>
</evidence>
<dbReference type="CDD" id="cd00144">
    <property type="entry name" value="MPP_PPP_family"/>
    <property type="match status" value="1"/>
</dbReference>
<gene>
    <name evidence="2" type="ORF">MNBD_PLANCTO02-186</name>
</gene>
<dbReference type="SUPFAM" id="SSF56300">
    <property type="entry name" value="Metallo-dependent phosphatases"/>
    <property type="match status" value="1"/>
</dbReference>
<feature type="domain" description="Calcineurin-like phosphoesterase" evidence="1">
    <location>
        <begin position="4"/>
        <end position="109"/>
    </location>
</feature>
<dbReference type="PANTHER" id="PTHR42850:SF4">
    <property type="entry name" value="ZINC-DEPENDENT ENDOPOLYPHOSPHATASE"/>
    <property type="match status" value="1"/>
</dbReference>
<accession>A0A3B1E8X4</accession>
<protein>
    <recommendedName>
        <fullName evidence="1">Calcineurin-like phosphoesterase domain-containing protein</fullName>
    </recommendedName>
</protein>
<dbReference type="GO" id="GO:0005737">
    <property type="term" value="C:cytoplasm"/>
    <property type="evidence" value="ECO:0007669"/>
    <property type="project" value="TreeGrafter"/>
</dbReference>
<dbReference type="InterPro" id="IPR004843">
    <property type="entry name" value="Calcineurin-like_PHP"/>
</dbReference>
<dbReference type="GO" id="GO:0110154">
    <property type="term" value="P:RNA decapping"/>
    <property type="evidence" value="ECO:0007669"/>
    <property type="project" value="TreeGrafter"/>
</dbReference>
<sequence>MSSRTIAIGDIHGCDVALETLLTMIQPVANDIIIVLGDVIDRGPDSKKCVEQLLELKEKCHFVYIMGNHEEIMLEEYANPANPTGWRTYGGKEMLESYGGDFDAIPEGHIEFFQSGMDYWETETELFIHASLEPGVDLENQIHEWLRWVHLTGFESSPIEGKRIICGHTAQESGVPWLLENWICIDTKAHAGNPLTAFDVGENMFLQANQKGEARKFSLEQLKKMSR</sequence>
<dbReference type="Gene3D" id="3.60.21.10">
    <property type="match status" value="1"/>
</dbReference>
<dbReference type="PANTHER" id="PTHR42850">
    <property type="entry name" value="METALLOPHOSPHOESTERASE"/>
    <property type="match status" value="1"/>
</dbReference>
<dbReference type="EMBL" id="UOGL01000638">
    <property type="protein sequence ID" value="VAX42267.1"/>
    <property type="molecule type" value="Genomic_DNA"/>
</dbReference>
<dbReference type="InterPro" id="IPR029052">
    <property type="entry name" value="Metallo-depent_PP-like"/>
</dbReference>
<evidence type="ECO:0000259" key="1">
    <source>
        <dbReference type="Pfam" id="PF00149"/>
    </source>
</evidence>
<dbReference type="GO" id="GO:0016791">
    <property type="term" value="F:phosphatase activity"/>
    <property type="evidence" value="ECO:0007669"/>
    <property type="project" value="TreeGrafter"/>
</dbReference>
<dbReference type="AlphaFoldDB" id="A0A3B1E8X4"/>